<reference evidence="1" key="1">
    <citation type="submission" date="2020-05" db="EMBL/GenBank/DDBJ databases">
        <title>Mycena genomes resolve the evolution of fungal bioluminescence.</title>
        <authorList>
            <person name="Tsai I.J."/>
        </authorList>
    </citation>
    <scope>NUCLEOTIDE SEQUENCE</scope>
    <source>
        <strain evidence="1">CCC161011</strain>
    </source>
</reference>
<sequence length="128" mass="13994">MRTTTMAAACSFHFASSSLACPRKGSEHVPASSSPPRLLAFTDSTNAQSRYAISAAVHSARHANAPKSPNLGKYFGSVPAAAPARYQLDIKPWHAPPRQTNLDFDMEREKRCFVYVAEPKLGRGYELV</sequence>
<proteinExistence type="predicted"/>
<evidence type="ECO:0000313" key="2">
    <source>
        <dbReference type="Proteomes" id="UP000620124"/>
    </source>
</evidence>
<organism evidence="1 2">
    <name type="scientific">Mycena venus</name>
    <dbReference type="NCBI Taxonomy" id="2733690"/>
    <lineage>
        <taxon>Eukaryota</taxon>
        <taxon>Fungi</taxon>
        <taxon>Dikarya</taxon>
        <taxon>Basidiomycota</taxon>
        <taxon>Agaricomycotina</taxon>
        <taxon>Agaricomycetes</taxon>
        <taxon>Agaricomycetidae</taxon>
        <taxon>Agaricales</taxon>
        <taxon>Marasmiineae</taxon>
        <taxon>Mycenaceae</taxon>
        <taxon>Mycena</taxon>
    </lineage>
</organism>
<protein>
    <submittedName>
        <fullName evidence="1">Uncharacterized protein</fullName>
    </submittedName>
</protein>
<evidence type="ECO:0000313" key="1">
    <source>
        <dbReference type="EMBL" id="KAF7353994.1"/>
    </source>
</evidence>
<dbReference type="AlphaFoldDB" id="A0A8H7CXB5"/>
<gene>
    <name evidence="1" type="ORF">MVEN_01086100</name>
</gene>
<dbReference type="Proteomes" id="UP000620124">
    <property type="component" value="Unassembled WGS sequence"/>
</dbReference>
<keyword evidence="2" id="KW-1185">Reference proteome</keyword>
<dbReference type="PROSITE" id="PS51257">
    <property type="entry name" value="PROKAR_LIPOPROTEIN"/>
    <property type="match status" value="1"/>
</dbReference>
<name>A0A8H7CXB5_9AGAR</name>
<dbReference type="EMBL" id="JACAZI010000008">
    <property type="protein sequence ID" value="KAF7353994.1"/>
    <property type="molecule type" value="Genomic_DNA"/>
</dbReference>
<accession>A0A8H7CXB5</accession>
<comment type="caution">
    <text evidence="1">The sequence shown here is derived from an EMBL/GenBank/DDBJ whole genome shotgun (WGS) entry which is preliminary data.</text>
</comment>